<accession>A0A381PQI4</accession>
<protein>
    <recommendedName>
        <fullName evidence="3">YggT family protein</fullName>
    </recommendedName>
</protein>
<keyword evidence="1" id="KW-0472">Membrane</keyword>
<sequence>MTEATIYLFKAILDVISLLILITFLFRLLKVDYYNPLVQGMLKFADIFTSLIRSIFRPFFGIDLASLIVAVAIQAFCFYLISLDDAILFSFGIMISWSLFSVLLMVLTIVWWGLIAGIVISWVARGNPHPAFRLLMQTSDQICKPFRSFLPPVAGLDFSPILAFILLNFLWAAAFGLSIEAGLPMRLSMGG</sequence>
<keyword evidence="1" id="KW-1133">Transmembrane helix</keyword>
<dbReference type="Pfam" id="PF02325">
    <property type="entry name" value="CCB3_YggT"/>
    <property type="match status" value="1"/>
</dbReference>
<dbReference type="PANTHER" id="PTHR33219:SF14">
    <property type="entry name" value="PROTEIN COFACTOR ASSEMBLY OF COMPLEX C SUBUNIT B CCB3, CHLOROPLASTIC-RELATED"/>
    <property type="match status" value="1"/>
</dbReference>
<gene>
    <name evidence="2" type="ORF">METZ01_LOCUS22160</name>
</gene>
<organism evidence="2">
    <name type="scientific">marine metagenome</name>
    <dbReference type="NCBI Taxonomy" id="408172"/>
    <lineage>
        <taxon>unclassified sequences</taxon>
        <taxon>metagenomes</taxon>
        <taxon>ecological metagenomes</taxon>
    </lineage>
</organism>
<dbReference type="AlphaFoldDB" id="A0A381PQI4"/>
<reference evidence="2" key="1">
    <citation type="submission" date="2018-05" db="EMBL/GenBank/DDBJ databases">
        <authorList>
            <person name="Lanie J.A."/>
            <person name="Ng W.-L."/>
            <person name="Kazmierczak K.M."/>
            <person name="Andrzejewski T.M."/>
            <person name="Davidsen T.M."/>
            <person name="Wayne K.J."/>
            <person name="Tettelin H."/>
            <person name="Glass J.I."/>
            <person name="Rusch D."/>
            <person name="Podicherti R."/>
            <person name="Tsui H.-C.T."/>
            <person name="Winkler M.E."/>
        </authorList>
    </citation>
    <scope>NUCLEOTIDE SEQUENCE</scope>
</reference>
<evidence type="ECO:0000313" key="2">
    <source>
        <dbReference type="EMBL" id="SUZ69306.1"/>
    </source>
</evidence>
<dbReference type="InterPro" id="IPR003425">
    <property type="entry name" value="CCB3/YggT"/>
</dbReference>
<dbReference type="GO" id="GO:0016020">
    <property type="term" value="C:membrane"/>
    <property type="evidence" value="ECO:0007669"/>
    <property type="project" value="InterPro"/>
</dbReference>
<proteinExistence type="predicted"/>
<name>A0A381PQI4_9ZZZZ</name>
<keyword evidence="1" id="KW-0812">Transmembrane</keyword>
<feature type="transmembrane region" description="Helical" evidence="1">
    <location>
        <begin position="158"/>
        <end position="179"/>
    </location>
</feature>
<evidence type="ECO:0000256" key="1">
    <source>
        <dbReference type="SAM" id="Phobius"/>
    </source>
</evidence>
<evidence type="ECO:0008006" key="3">
    <source>
        <dbReference type="Google" id="ProtNLM"/>
    </source>
</evidence>
<feature type="transmembrane region" description="Helical" evidence="1">
    <location>
        <begin position="93"/>
        <end position="124"/>
    </location>
</feature>
<dbReference type="PANTHER" id="PTHR33219">
    <property type="entry name" value="YLMG HOMOLOG PROTEIN 2, CHLOROPLASTIC"/>
    <property type="match status" value="1"/>
</dbReference>
<feature type="transmembrane region" description="Helical" evidence="1">
    <location>
        <begin position="59"/>
        <end position="81"/>
    </location>
</feature>
<feature type="transmembrane region" description="Helical" evidence="1">
    <location>
        <begin position="7"/>
        <end position="29"/>
    </location>
</feature>
<dbReference type="EMBL" id="UINC01001059">
    <property type="protein sequence ID" value="SUZ69306.1"/>
    <property type="molecule type" value="Genomic_DNA"/>
</dbReference>